<dbReference type="PROSITE" id="PS51257">
    <property type="entry name" value="PROKAR_LIPOPROTEIN"/>
    <property type="match status" value="1"/>
</dbReference>
<name>A0A8T4C835_9ARCH</name>
<dbReference type="AlphaFoldDB" id="A0A8T4C835"/>
<comment type="caution">
    <text evidence="1">The sequence shown here is derived from an EMBL/GenBank/DDBJ whole genome shotgun (WGS) entry which is preliminary data.</text>
</comment>
<reference evidence="1" key="1">
    <citation type="submission" date="2019-03" db="EMBL/GenBank/DDBJ databases">
        <title>Lake Tanganyika Metagenome-Assembled Genomes (MAGs).</title>
        <authorList>
            <person name="Tran P."/>
        </authorList>
    </citation>
    <scope>NUCLEOTIDE SEQUENCE</scope>
    <source>
        <strain evidence="1">M_DeepCast_50m_m2_156</strain>
    </source>
</reference>
<dbReference type="EMBL" id="VGJJ01000027">
    <property type="protein sequence ID" value="MBM3282374.1"/>
    <property type="molecule type" value="Genomic_DNA"/>
</dbReference>
<evidence type="ECO:0000313" key="2">
    <source>
        <dbReference type="Proteomes" id="UP000774699"/>
    </source>
</evidence>
<accession>A0A8T4C835</accession>
<protein>
    <submittedName>
        <fullName evidence="1">Uncharacterized protein</fullName>
    </submittedName>
</protein>
<proteinExistence type="predicted"/>
<organism evidence="1 2">
    <name type="scientific">Candidatus Iainarchaeum sp</name>
    <dbReference type="NCBI Taxonomy" id="3101447"/>
    <lineage>
        <taxon>Archaea</taxon>
        <taxon>Candidatus Iainarchaeota</taxon>
        <taxon>Candidatus Iainarchaeia</taxon>
        <taxon>Candidatus Iainarchaeales</taxon>
        <taxon>Candidatus Iainarchaeaceae</taxon>
        <taxon>Candidatus Iainarchaeum</taxon>
    </lineage>
</organism>
<dbReference type="Proteomes" id="UP000774699">
    <property type="component" value="Unassembled WGS sequence"/>
</dbReference>
<evidence type="ECO:0000313" key="1">
    <source>
        <dbReference type="EMBL" id="MBM3282374.1"/>
    </source>
</evidence>
<sequence>MKPALVGLVFIFFFLGCVASVTKSSPAPGCIEYENGLLSVPPIGGCFGKTTFENFSYSGPSCLSISAPNACTGGNISIKNDCATSVTFGELAVGPTESTIVKPFMQDGRVEFAKNIATTDIPYPTVTTPFRLEGMVNGDPITVYYVESARFC</sequence>
<gene>
    <name evidence="1" type="ORF">FJY86_03475</name>
</gene>